<dbReference type="InterPro" id="IPR008579">
    <property type="entry name" value="UGlyAH_Cupin_dom"/>
</dbReference>
<dbReference type="Gene3D" id="2.60.120.10">
    <property type="entry name" value="Jelly Rolls"/>
    <property type="match status" value="1"/>
</dbReference>
<dbReference type="Proteomes" id="UP000294194">
    <property type="component" value="Unassembled WGS sequence"/>
</dbReference>
<accession>A0A4Q9GV68</accession>
<gene>
    <name evidence="3" type="ORF">EYE40_06600</name>
</gene>
<dbReference type="InterPro" id="IPR014710">
    <property type="entry name" value="RmlC-like_jellyroll"/>
</dbReference>
<proteinExistence type="predicted"/>
<evidence type="ECO:0000259" key="2">
    <source>
        <dbReference type="Pfam" id="PF05899"/>
    </source>
</evidence>
<name>A0A4Q9GV68_9MICO</name>
<dbReference type="Pfam" id="PF05899">
    <property type="entry name" value="Cupin_3"/>
    <property type="match status" value="1"/>
</dbReference>
<evidence type="ECO:0000313" key="3">
    <source>
        <dbReference type="EMBL" id="TBN57097.1"/>
    </source>
</evidence>
<feature type="transmembrane region" description="Helical" evidence="1">
    <location>
        <begin position="60"/>
        <end position="80"/>
    </location>
</feature>
<reference evidence="4" key="1">
    <citation type="submission" date="2019-02" db="EMBL/GenBank/DDBJ databases">
        <title>Glaciihabitans arcticus sp. nov., a psychrotolerant bacterium isolated from polar soil.</title>
        <authorList>
            <person name="Dahal R.H."/>
        </authorList>
    </citation>
    <scope>NUCLEOTIDE SEQUENCE [LARGE SCALE GENOMIC DNA]</scope>
    <source>
        <strain evidence="4">RP-3-7</strain>
    </source>
</reference>
<dbReference type="EMBL" id="SISG01000001">
    <property type="protein sequence ID" value="TBN57097.1"/>
    <property type="molecule type" value="Genomic_DNA"/>
</dbReference>
<dbReference type="PANTHER" id="PTHR40943:SF1">
    <property type="entry name" value="CYTOPLASMIC PROTEIN"/>
    <property type="match status" value="1"/>
</dbReference>
<keyword evidence="1" id="KW-0472">Membrane</keyword>
<dbReference type="AlphaFoldDB" id="A0A4Q9GV68"/>
<protein>
    <submittedName>
        <fullName evidence="3">DUF861 domain-containing protein</fullName>
    </submittedName>
</protein>
<keyword evidence="4" id="KW-1185">Reference proteome</keyword>
<organism evidence="3 4">
    <name type="scientific">Glaciihabitans arcticus</name>
    <dbReference type="NCBI Taxonomy" id="2668039"/>
    <lineage>
        <taxon>Bacteria</taxon>
        <taxon>Bacillati</taxon>
        <taxon>Actinomycetota</taxon>
        <taxon>Actinomycetes</taxon>
        <taxon>Micrococcales</taxon>
        <taxon>Microbacteriaceae</taxon>
        <taxon>Glaciihabitans</taxon>
    </lineage>
</organism>
<keyword evidence="1" id="KW-1133">Transmembrane helix</keyword>
<feature type="domain" description="(S)-ureidoglycine aminohydrolase cupin" evidence="2">
    <location>
        <begin position="40"/>
        <end position="106"/>
    </location>
</feature>
<sequence length="109" mass="11303">MIDLVAAQAVSLAHDPVPAEQVVAGEPSTGSVALGTLADAEYGVWEMTPGAMSDVEEDELFVVLFGVATVAFADGAFWTLGPGSTGRLDAGSRTVWTVTETLRKVYVTG</sequence>
<keyword evidence="1" id="KW-0812">Transmembrane</keyword>
<comment type="caution">
    <text evidence="3">The sequence shown here is derived from an EMBL/GenBank/DDBJ whole genome shotgun (WGS) entry which is preliminary data.</text>
</comment>
<dbReference type="SUPFAM" id="SSF51182">
    <property type="entry name" value="RmlC-like cupins"/>
    <property type="match status" value="1"/>
</dbReference>
<evidence type="ECO:0000313" key="4">
    <source>
        <dbReference type="Proteomes" id="UP000294194"/>
    </source>
</evidence>
<evidence type="ECO:0000256" key="1">
    <source>
        <dbReference type="SAM" id="Phobius"/>
    </source>
</evidence>
<dbReference type="InterPro" id="IPR011051">
    <property type="entry name" value="RmlC_Cupin_sf"/>
</dbReference>
<dbReference type="RefSeq" id="WP_130981208.1">
    <property type="nucleotide sequence ID" value="NZ_SISG01000001.1"/>
</dbReference>
<dbReference type="PANTHER" id="PTHR40943">
    <property type="entry name" value="CYTOPLASMIC PROTEIN-RELATED"/>
    <property type="match status" value="1"/>
</dbReference>